<gene>
    <name evidence="2" type="ORF">A3D35_01070</name>
</gene>
<dbReference type="Proteomes" id="UP000176421">
    <property type="component" value="Unassembled WGS sequence"/>
</dbReference>
<dbReference type="AlphaFoldDB" id="A0A1G2HXP8"/>
<feature type="region of interest" description="Disordered" evidence="1">
    <location>
        <begin position="34"/>
        <end position="77"/>
    </location>
</feature>
<organism evidence="2 3">
    <name type="scientific">Candidatus Staskawiczbacteria bacterium RIFCSPHIGHO2_02_FULL_34_9</name>
    <dbReference type="NCBI Taxonomy" id="1802206"/>
    <lineage>
        <taxon>Bacteria</taxon>
        <taxon>Candidatus Staskawicziibacteriota</taxon>
    </lineage>
</organism>
<accession>A0A1G2HXP8</accession>
<comment type="caution">
    <text evidence="2">The sequence shown here is derived from an EMBL/GenBank/DDBJ whole genome shotgun (WGS) entry which is preliminary data.</text>
</comment>
<dbReference type="EMBL" id="MHOS01000040">
    <property type="protein sequence ID" value="OGZ67324.1"/>
    <property type="molecule type" value="Genomic_DNA"/>
</dbReference>
<proteinExistence type="predicted"/>
<protein>
    <submittedName>
        <fullName evidence="2">Uncharacterized protein</fullName>
    </submittedName>
</protein>
<name>A0A1G2HXP8_9BACT</name>
<evidence type="ECO:0000313" key="2">
    <source>
        <dbReference type="EMBL" id="OGZ67324.1"/>
    </source>
</evidence>
<evidence type="ECO:0000256" key="1">
    <source>
        <dbReference type="SAM" id="MobiDB-lite"/>
    </source>
</evidence>
<sequence>MKTLPVFCVVWVGLLFVSSRLEVASNELQVISEEIQQDDVPSPPIEGEALESSTEGEDWPNAPAPNPPSEKEETESDKRLKNMIIEINKKWDKVFVVTINGKEVKLIFMLLPQ</sequence>
<reference evidence="2 3" key="1">
    <citation type="journal article" date="2016" name="Nat. Commun.">
        <title>Thousands of microbial genomes shed light on interconnected biogeochemical processes in an aquifer system.</title>
        <authorList>
            <person name="Anantharaman K."/>
            <person name="Brown C.T."/>
            <person name="Hug L.A."/>
            <person name="Sharon I."/>
            <person name="Castelle C.J."/>
            <person name="Probst A.J."/>
            <person name="Thomas B.C."/>
            <person name="Singh A."/>
            <person name="Wilkins M.J."/>
            <person name="Karaoz U."/>
            <person name="Brodie E.L."/>
            <person name="Williams K.H."/>
            <person name="Hubbard S.S."/>
            <person name="Banfield J.F."/>
        </authorList>
    </citation>
    <scope>NUCLEOTIDE SEQUENCE [LARGE SCALE GENOMIC DNA]</scope>
</reference>
<evidence type="ECO:0000313" key="3">
    <source>
        <dbReference type="Proteomes" id="UP000176421"/>
    </source>
</evidence>